<evidence type="ECO:0000256" key="1">
    <source>
        <dbReference type="ARBA" id="ARBA00006224"/>
    </source>
</evidence>
<keyword evidence="3" id="KW-1185">Reference proteome</keyword>
<dbReference type="PANTHER" id="PTHR15691">
    <property type="entry name" value="WASH COMPLEX SUBUNIT 5"/>
    <property type="match status" value="1"/>
</dbReference>
<gene>
    <name evidence="2" type="ORF">BVC80_9101g234</name>
</gene>
<dbReference type="PANTHER" id="PTHR15691:SF6">
    <property type="entry name" value="WASH COMPLEX SUBUNIT 5"/>
    <property type="match status" value="1"/>
</dbReference>
<protein>
    <submittedName>
        <fullName evidence="2">WASH complex</fullName>
    </submittedName>
</protein>
<evidence type="ECO:0000313" key="2">
    <source>
        <dbReference type="EMBL" id="OVA09696.1"/>
    </source>
</evidence>
<dbReference type="EMBL" id="MVGT01002051">
    <property type="protein sequence ID" value="OVA09696.1"/>
    <property type="molecule type" value="Genomic_DNA"/>
</dbReference>
<dbReference type="GO" id="GO:0140285">
    <property type="term" value="P:endosome fission"/>
    <property type="evidence" value="ECO:0007669"/>
    <property type="project" value="TreeGrafter"/>
</dbReference>
<dbReference type="GO" id="GO:0030041">
    <property type="term" value="P:actin filament polymerization"/>
    <property type="evidence" value="ECO:0007669"/>
    <property type="project" value="TreeGrafter"/>
</dbReference>
<dbReference type="GO" id="GO:0005768">
    <property type="term" value="C:endosome"/>
    <property type="evidence" value="ECO:0007669"/>
    <property type="project" value="TreeGrafter"/>
</dbReference>
<dbReference type="InterPro" id="IPR019393">
    <property type="entry name" value="WASH_strumpellin"/>
</dbReference>
<organism evidence="2 3">
    <name type="scientific">Macleaya cordata</name>
    <name type="common">Five-seeded plume-poppy</name>
    <name type="synonym">Bocconia cordata</name>
    <dbReference type="NCBI Taxonomy" id="56857"/>
    <lineage>
        <taxon>Eukaryota</taxon>
        <taxon>Viridiplantae</taxon>
        <taxon>Streptophyta</taxon>
        <taxon>Embryophyta</taxon>
        <taxon>Tracheophyta</taxon>
        <taxon>Spermatophyta</taxon>
        <taxon>Magnoliopsida</taxon>
        <taxon>Ranunculales</taxon>
        <taxon>Papaveraceae</taxon>
        <taxon>Papaveroideae</taxon>
        <taxon>Macleaya</taxon>
    </lineage>
</organism>
<dbReference type="AlphaFoldDB" id="A0A200QGX5"/>
<name>A0A200QGX5_MACCD</name>
<comment type="caution">
    <text evidence="2">The sequence shown here is derived from an EMBL/GenBank/DDBJ whole genome shotgun (WGS) entry which is preliminary data.</text>
</comment>
<dbReference type="InParanoid" id="A0A200QGX5"/>
<dbReference type="OrthoDB" id="565118at2759"/>
<proteinExistence type="inferred from homology"/>
<dbReference type="GO" id="GO:0071203">
    <property type="term" value="C:WASH complex"/>
    <property type="evidence" value="ECO:0007669"/>
    <property type="project" value="InterPro"/>
</dbReference>
<dbReference type="GO" id="GO:0051125">
    <property type="term" value="P:regulation of actin nucleation"/>
    <property type="evidence" value="ECO:0007669"/>
    <property type="project" value="TreeGrafter"/>
</dbReference>
<dbReference type="Pfam" id="PF10266">
    <property type="entry name" value="Strumpellin"/>
    <property type="match status" value="1"/>
</dbReference>
<dbReference type="OMA" id="HASESMQ"/>
<comment type="similarity">
    <text evidence="1">Belongs to the strumpellin family.</text>
</comment>
<sequence length="491" mass="56484">MDRCREGDGASPSKKEDSSETLFPELLNFACRAQTLISELLILSARIPPEFVDPRYDPVLFDLRYFDSPHDFEARIDGNAGLEELEDQLRESCSVFMQRFFLLANGIVVYHQELLKYLNDLQEGMHVKSTLERVIENEEGRQLLTESLALFGCLLLLMEHHMSGSLREKLLVAHLRHDRCFDAPNLEVMCLLCRVHPSNTSGSLRQVQSSRSGSVMVLVQKPEDLFMRFPFPKQVLDSVLSCLKDCDLYNRILHYPDPEHCSVALASQAGYLYILLFYLPVMLHNEFVMREIVDRFFRDSLVVPIFMYFTVDLSLSWDTYKGAKASLSSCLMPSFIHDQCQLHYMKVNDLMSELCSALSNRVLNRDYVLNNSQSLLALVRNCNVSLRWLLLHRTSNNKKVRDTVISAGTAHQIEEEALLSFLLKTSQFEFEVNQLYTELMESKGTLWQESKGHASESMQELSEYFSGSRTLSWKIKDENLMDLFKSLCVQA</sequence>
<dbReference type="GO" id="GO:0007032">
    <property type="term" value="P:endosome organization"/>
    <property type="evidence" value="ECO:0007669"/>
    <property type="project" value="TreeGrafter"/>
</dbReference>
<reference evidence="2 3" key="1">
    <citation type="journal article" date="2017" name="Mol. Plant">
        <title>The Genome of Medicinal Plant Macleaya cordata Provides New Insights into Benzylisoquinoline Alkaloids Metabolism.</title>
        <authorList>
            <person name="Liu X."/>
            <person name="Liu Y."/>
            <person name="Huang P."/>
            <person name="Ma Y."/>
            <person name="Qing Z."/>
            <person name="Tang Q."/>
            <person name="Cao H."/>
            <person name="Cheng P."/>
            <person name="Zheng Y."/>
            <person name="Yuan Z."/>
            <person name="Zhou Y."/>
            <person name="Liu J."/>
            <person name="Tang Z."/>
            <person name="Zhuo Y."/>
            <person name="Zhang Y."/>
            <person name="Yu L."/>
            <person name="Huang J."/>
            <person name="Yang P."/>
            <person name="Peng Q."/>
            <person name="Zhang J."/>
            <person name="Jiang W."/>
            <person name="Zhang Z."/>
            <person name="Lin K."/>
            <person name="Ro D.K."/>
            <person name="Chen X."/>
            <person name="Xiong X."/>
            <person name="Shang Y."/>
            <person name="Huang S."/>
            <person name="Zeng J."/>
        </authorList>
    </citation>
    <scope>NUCLEOTIDE SEQUENCE [LARGE SCALE GENOMIC DNA]</scope>
    <source>
        <strain evidence="3">cv. BLH2017</strain>
        <tissue evidence="2">Root</tissue>
    </source>
</reference>
<dbReference type="STRING" id="56857.A0A200QGX5"/>
<evidence type="ECO:0000313" key="3">
    <source>
        <dbReference type="Proteomes" id="UP000195402"/>
    </source>
</evidence>
<dbReference type="Proteomes" id="UP000195402">
    <property type="component" value="Unassembled WGS sequence"/>
</dbReference>
<accession>A0A200QGX5</accession>